<reference evidence="3" key="1">
    <citation type="journal article" date="2019" name="Int. J. Syst. Evol. Microbiol.">
        <title>The Global Catalogue of Microorganisms (GCM) 10K type strain sequencing project: providing services to taxonomists for standard genome sequencing and annotation.</title>
        <authorList>
            <consortium name="The Broad Institute Genomics Platform"/>
            <consortium name="The Broad Institute Genome Sequencing Center for Infectious Disease"/>
            <person name="Wu L."/>
            <person name="Ma J."/>
        </authorList>
    </citation>
    <scope>NUCLEOTIDE SEQUENCE [LARGE SCALE GENOMIC DNA]</scope>
    <source>
        <strain evidence="3">CCUG 60524</strain>
    </source>
</reference>
<gene>
    <name evidence="2" type="ORF">ACFQ2S_06910</name>
</gene>
<keyword evidence="3" id="KW-1185">Reference proteome</keyword>
<evidence type="ECO:0000313" key="3">
    <source>
        <dbReference type="Proteomes" id="UP001597108"/>
    </source>
</evidence>
<evidence type="ECO:0000256" key="1">
    <source>
        <dbReference type="SAM" id="SignalP"/>
    </source>
</evidence>
<evidence type="ECO:0000313" key="2">
    <source>
        <dbReference type="EMBL" id="MFD0979384.1"/>
    </source>
</evidence>
<comment type="caution">
    <text evidence="2">The sequence shown here is derived from an EMBL/GenBank/DDBJ whole genome shotgun (WGS) entry which is preliminary data.</text>
</comment>
<dbReference type="RefSeq" id="WP_386073723.1">
    <property type="nucleotide sequence ID" value="NZ_JBHTJT010000008.1"/>
</dbReference>
<dbReference type="PROSITE" id="PS51257">
    <property type="entry name" value="PROKAR_LIPOPROTEIN"/>
    <property type="match status" value="1"/>
</dbReference>
<protein>
    <recommendedName>
        <fullName evidence="4">Lipoprotein</fullName>
    </recommendedName>
</protein>
<sequence length="56" mass="5779">MRILTASLAFLMLVSCAATGTYAVNEPGSPVEPDYARMATESVGGVDTGEFRGPGL</sequence>
<feature type="chain" id="PRO_5045221696" description="Lipoprotein" evidence="1">
    <location>
        <begin position="24"/>
        <end position="56"/>
    </location>
</feature>
<accession>A0ABW3IMZ0</accession>
<proteinExistence type="predicted"/>
<dbReference type="EMBL" id="JBHTJT010000008">
    <property type="protein sequence ID" value="MFD0979384.1"/>
    <property type="molecule type" value="Genomic_DNA"/>
</dbReference>
<feature type="signal peptide" evidence="1">
    <location>
        <begin position="1"/>
        <end position="23"/>
    </location>
</feature>
<organism evidence="2 3">
    <name type="scientific">Tropicimonas aquimaris</name>
    <dbReference type="NCBI Taxonomy" id="914152"/>
    <lineage>
        <taxon>Bacteria</taxon>
        <taxon>Pseudomonadati</taxon>
        <taxon>Pseudomonadota</taxon>
        <taxon>Alphaproteobacteria</taxon>
        <taxon>Rhodobacterales</taxon>
        <taxon>Roseobacteraceae</taxon>
        <taxon>Tropicimonas</taxon>
    </lineage>
</organism>
<evidence type="ECO:0008006" key="4">
    <source>
        <dbReference type="Google" id="ProtNLM"/>
    </source>
</evidence>
<dbReference type="Proteomes" id="UP001597108">
    <property type="component" value="Unassembled WGS sequence"/>
</dbReference>
<keyword evidence="1" id="KW-0732">Signal</keyword>
<name>A0ABW3IMZ0_9RHOB</name>